<dbReference type="Proteomes" id="UP001642484">
    <property type="component" value="Unassembled WGS sequence"/>
</dbReference>
<gene>
    <name evidence="1" type="ORF">CCMP2556_LOCUS42097</name>
    <name evidence="2" type="ORF">CCMP2556_LOCUS51611</name>
</gene>
<organism evidence="2 3">
    <name type="scientific">Durusdinium trenchii</name>
    <dbReference type="NCBI Taxonomy" id="1381693"/>
    <lineage>
        <taxon>Eukaryota</taxon>
        <taxon>Sar</taxon>
        <taxon>Alveolata</taxon>
        <taxon>Dinophyceae</taxon>
        <taxon>Suessiales</taxon>
        <taxon>Symbiodiniaceae</taxon>
        <taxon>Durusdinium</taxon>
    </lineage>
</organism>
<dbReference type="EMBL" id="CAXAMN010027506">
    <property type="protein sequence ID" value="CAK9111130.1"/>
    <property type="molecule type" value="Genomic_DNA"/>
</dbReference>
<evidence type="ECO:0000313" key="1">
    <source>
        <dbReference type="EMBL" id="CAK9086982.1"/>
    </source>
</evidence>
<protein>
    <submittedName>
        <fullName evidence="2">Uncharacterized protein</fullName>
    </submittedName>
</protein>
<evidence type="ECO:0000313" key="2">
    <source>
        <dbReference type="EMBL" id="CAK9111130.1"/>
    </source>
</evidence>
<proteinExistence type="predicted"/>
<reference evidence="2 3" key="1">
    <citation type="submission" date="2024-02" db="EMBL/GenBank/DDBJ databases">
        <authorList>
            <person name="Chen Y."/>
            <person name="Shah S."/>
            <person name="Dougan E. K."/>
            <person name="Thang M."/>
            <person name="Chan C."/>
        </authorList>
    </citation>
    <scope>NUCLEOTIDE SEQUENCE [LARGE SCALE GENOMIC DNA]</scope>
</reference>
<name>A0ABP0SFH0_9DINO</name>
<evidence type="ECO:0000313" key="3">
    <source>
        <dbReference type="Proteomes" id="UP001642484"/>
    </source>
</evidence>
<sequence length="100" mass="11460">MAGHEEKVDLPDFGESAYWEEHYVKAAADGEEVYDWLVGSNKPDFLFTDKALESAIAPWQAVMAWRCRRGRSWRNVMTDLFSTCTASSTMASMRYLARQN</sequence>
<keyword evidence="3" id="KW-1185">Reference proteome</keyword>
<comment type="caution">
    <text evidence="2">The sequence shown here is derived from an EMBL/GenBank/DDBJ whole genome shotgun (WGS) entry which is preliminary data.</text>
</comment>
<accession>A0ABP0SFH0</accession>
<dbReference type="EMBL" id="CAXAMN010024472">
    <property type="protein sequence ID" value="CAK9086982.1"/>
    <property type="molecule type" value="Genomic_DNA"/>
</dbReference>